<keyword evidence="4" id="KW-1185">Reference proteome</keyword>
<feature type="transmembrane region" description="Helical" evidence="1">
    <location>
        <begin position="7"/>
        <end position="30"/>
    </location>
</feature>
<evidence type="ECO:0000256" key="1">
    <source>
        <dbReference type="SAM" id="Phobius"/>
    </source>
</evidence>
<dbReference type="InterPro" id="IPR052710">
    <property type="entry name" value="CAAX_protease"/>
</dbReference>
<feature type="transmembrane region" description="Helical" evidence="1">
    <location>
        <begin position="77"/>
        <end position="100"/>
    </location>
</feature>
<keyword evidence="1" id="KW-0812">Transmembrane</keyword>
<dbReference type="InterPro" id="IPR003675">
    <property type="entry name" value="Rce1/LyrA-like_dom"/>
</dbReference>
<proteinExistence type="predicted"/>
<feature type="transmembrane region" description="Helical" evidence="1">
    <location>
        <begin position="330"/>
        <end position="348"/>
    </location>
</feature>
<feature type="transmembrane region" description="Helical" evidence="1">
    <location>
        <begin position="242"/>
        <end position="264"/>
    </location>
</feature>
<accession>A0A7R7EI66</accession>
<evidence type="ECO:0000259" key="2">
    <source>
        <dbReference type="Pfam" id="PF02517"/>
    </source>
</evidence>
<dbReference type="AlphaFoldDB" id="A0A7R7EI66"/>
<organism evidence="3 4">
    <name type="scientific">Anaeromicropila herbilytica</name>
    <dbReference type="NCBI Taxonomy" id="2785025"/>
    <lineage>
        <taxon>Bacteria</taxon>
        <taxon>Bacillati</taxon>
        <taxon>Bacillota</taxon>
        <taxon>Clostridia</taxon>
        <taxon>Lachnospirales</taxon>
        <taxon>Lachnospiraceae</taxon>
        <taxon>Anaeromicropila</taxon>
    </lineage>
</organism>
<dbReference type="KEGG" id="ahb:bsdtb5_09450"/>
<feature type="transmembrane region" description="Helical" evidence="1">
    <location>
        <begin position="112"/>
        <end position="132"/>
    </location>
</feature>
<feature type="transmembrane region" description="Helical" evidence="1">
    <location>
        <begin position="36"/>
        <end position="57"/>
    </location>
</feature>
<dbReference type="GO" id="GO:0080120">
    <property type="term" value="P:CAAX-box protein maturation"/>
    <property type="evidence" value="ECO:0007669"/>
    <property type="project" value="UniProtKB-ARBA"/>
</dbReference>
<dbReference type="Proteomes" id="UP000595897">
    <property type="component" value="Chromosome"/>
</dbReference>
<evidence type="ECO:0000313" key="4">
    <source>
        <dbReference type="Proteomes" id="UP000595897"/>
    </source>
</evidence>
<dbReference type="PANTHER" id="PTHR36435:SF1">
    <property type="entry name" value="CAAX AMINO TERMINAL PROTEASE FAMILY PROTEIN"/>
    <property type="match status" value="1"/>
</dbReference>
<protein>
    <recommendedName>
        <fullName evidence="2">CAAX prenyl protease 2/Lysostaphin resistance protein A-like domain-containing protein</fullName>
    </recommendedName>
</protein>
<sequence length="356" mass="40625">MNRVKWVNVVFLSTVLVSSVGGTLVGLLLQHIGENYFINLLVSQFILIIPTLIYIIYYRIDIREAIRFRKIKMSNIFYLIIFAYLITPLMSLLSAISMLFSTNFITGEIGNIVNNSPLILSVFLVAFIPCVLEESVYRGIFYNEYRKINTRKAIVLSGLLFGLLHMNFNQFIYAFAMGMIFALLIEATDSIISSMIVHFVINATSVVQSYVTPKLIKVATEKGQSGLDTNHLSTGNYTRDDLLSAISVYAVISVVTTILAFMLYKQIAKKNGRLEHVNHILDFRNKTVTNSNSFNSDEYYFDKETYTYKKHTELQIIEQECNIQDNKQKLLSIPLTIGMAMCIILMIYREVIVRIS</sequence>
<dbReference type="RefSeq" id="WP_271714919.1">
    <property type="nucleotide sequence ID" value="NZ_AP024169.1"/>
</dbReference>
<feature type="transmembrane region" description="Helical" evidence="1">
    <location>
        <begin position="153"/>
        <end position="185"/>
    </location>
</feature>
<dbReference type="EMBL" id="AP024169">
    <property type="protein sequence ID" value="BCN29650.1"/>
    <property type="molecule type" value="Genomic_DNA"/>
</dbReference>
<keyword evidence="1" id="KW-1133">Transmembrane helix</keyword>
<reference evidence="3 4" key="1">
    <citation type="submission" date="2020-11" db="EMBL/GenBank/DDBJ databases">
        <title>Draft genome sequencing of a Lachnospiraceae strain isolated from anoxic soil subjected to BSD treatment.</title>
        <authorList>
            <person name="Uek A."/>
            <person name="Tonouchi A."/>
        </authorList>
    </citation>
    <scope>NUCLEOTIDE SEQUENCE [LARGE SCALE GENOMIC DNA]</scope>
    <source>
        <strain evidence="3 4">TB5</strain>
    </source>
</reference>
<keyword evidence="1" id="KW-0472">Membrane</keyword>
<evidence type="ECO:0000313" key="3">
    <source>
        <dbReference type="EMBL" id="BCN29650.1"/>
    </source>
</evidence>
<dbReference type="Pfam" id="PF02517">
    <property type="entry name" value="Rce1-like"/>
    <property type="match status" value="1"/>
</dbReference>
<dbReference type="GO" id="GO:0004175">
    <property type="term" value="F:endopeptidase activity"/>
    <property type="evidence" value="ECO:0007669"/>
    <property type="project" value="UniProtKB-ARBA"/>
</dbReference>
<feature type="domain" description="CAAX prenyl protease 2/Lysostaphin resistance protein A-like" evidence="2">
    <location>
        <begin position="117"/>
        <end position="203"/>
    </location>
</feature>
<dbReference type="PANTHER" id="PTHR36435">
    <property type="entry name" value="SLR1288 PROTEIN"/>
    <property type="match status" value="1"/>
</dbReference>
<name>A0A7R7EI66_9FIRM</name>
<gene>
    <name evidence="3" type="ORF">bsdtb5_09450</name>
</gene>